<gene>
    <name evidence="3" type="ORF">EUA03_03345</name>
</gene>
<keyword evidence="2" id="KW-1133">Transmembrane helix</keyword>
<proteinExistence type="predicted"/>
<dbReference type="EMBL" id="SDLO01000002">
    <property type="protein sequence ID" value="TDK93112.1"/>
    <property type="molecule type" value="Genomic_DNA"/>
</dbReference>
<keyword evidence="2" id="KW-0472">Membrane</keyword>
<accession>A0A4R5WP06</accession>
<dbReference type="AlphaFoldDB" id="A0A4R5WP06"/>
<evidence type="ECO:0000313" key="3">
    <source>
        <dbReference type="EMBL" id="TDK93112.1"/>
    </source>
</evidence>
<feature type="transmembrane region" description="Helical" evidence="2">
    <location>
        <begin position="45"/>
        <end position="68"/>
    </location>
</feature>
<dbReference type="Proteomes" id="UP000294929">
    <property type="component" value="Unassembled WGS sequence"/>
</dbReference>
<dbReference type="Pfam" id="PF06210">
    <property type="entry name" value="DUF1003"/>
    <property type="match status" value="1"/>
</dbReference>
<evidence type="ECO:0000256" key="1">
    <source>
        <dbReference type="SAM" id="MobiDB-lite"/>
    </source>
</evidence>
<dbReference type="PANTHER" id="PTHR41386">
    <property type="entry name" value="INTEGRAL MEMBRANE PROTEIN-RELATED"/>
    <property type="match status" value="1"/>
</dbReference>
<name>A0A4R5WP06_MYCMU</name>
<evidence type="ECO:0000313" key="4">
    <source>
        <dbReference type="Proteomes" id="UP000294929"/>
    </source>
</evidence>
<organism evidence="3 4">
    <name type="scientific">Mycolicibacterium mucogenicum</name>
    <name type="common">Mycobacterium mucogenicum</name>
    <dbReference type="NCBI Taxonomy" id="56689"/>
    <lineage>
        <taxon>Bacteria</taxon>
        <taxon>Bacillati</taxon>
        <taxon>Actinomycetota</taxon>
        <taxon>Actinomycetes</taxon>
        <taxon>Mycobacteriales</taxon>
        <taxon>Mycobacteriaceae</taxon>
        <taxon>Mycolicibacterium</taxon>
    </lineage>
</organism>
<dbReference type="PANTHER" id="PTHR41386:SF1">
    <property type="entry name" value="MEMBRANE PROTEIN"/>
    <property type="match status" value="1"/>
</dbReference>
<protein>
    <submittedName>
        <fullName evidence="3">DUF1003 domain-containing protein</fullName>
    </submittedName>
</protein>
<feature type="region of interest" description="Disordered" evidence="1">
    <location>
        <begin position="157"/>
        <end position="197"/>
    </location>
</feature>
<sequence>MSEPSARQRLDIPRTSRFRLTPRVDVEAVGQFSESIARFLGTGKYLLIQTVIVVIWIAFNLIAISLQFDPYPFILLNLAFSTQAAYAAPLILLAQNRQENRDRVSLEEDRRRAAQTKADTEFLARELAALRLAVGEVATRDYLRRELDELRALIAQQNGGKSGSGKRKTGKSRPPVEEDDAFSGTPADSADSATAAE</sequence>
<keyword evidence="2" id="KW-0812">Transmembrane</keyword>
<dbReference type="RefSeq" id="WP_133425612.1">
    <property type="nucleotide sequence ID" value="NZ_SDLO01000002.1"/>
</dbReference>
<dbReference type="InterPro" id="IPR010406">
    <property type="entry name" value="DUF1003"/>
</dbReference>
<feature type="transmembrane region" description="Helical" evidence="2">
    <location>
        <begin position="74"/>
        <end position="94"/>
    </location>
</feature>
<feature type="compositionally biased region" description="Low complexity" evidence="1">
    <location>
        <begin position="185"/>
        <end position="197"/>
    </location>
</feature>
<evidence type="ECO:0000256" key="2">
    <source>
        <dbReference type="SAM" id="Phobius"/>
    </source>
</evidence>
<reference evidence="3 4" key="1">
    <citation type="submission" date="2019-01" db="EMBL/GenBank/DDBJ databases">
        <title>High-quality-draft genome sequences of five non-tuberculosis mycobacteriaceae isolated from a nosocomial environment.</title>
        <authorList>
            <person name="Tiago I."/>
            <person name="Alarico S."/>
            <person name="Pereira S.G."/>
            <person name="Coelho C."/>
            <person name="Maranha A."/>
            <person name="Empadinhas N."/>
        </authorList>
    </citation>
    <scope>NUCLEOTIDE SEQUENCE [LARGE SCALE GENOMIC DNA]</scope>
    <source>
        <strain evidence="3 4">24AIII</strain>
    </source>
</reference>
<comment type="caution">
    <text evidence="3">The sequence shown here is derived from an EMBL/GenBank/DDBJ whole genome shotgun (WGS) entry which is preliminary data.</text>
</comment>